<dbReference type="PANTHER" id="PTHR45657">
    <property type="entry name" value="CRAL-TRIO DOMAIN-CONTAINING PROTEIN YKL091C-RELATED"/>
    <property type="match status" value="1"/>
</dbReference>
<keyword evidence="4" id="KW-1185">Reference proteome</keyword>
<dbReference type="EMBL" id="JAQMWT010000615">
    <property type="protein sequence ID" value="KAJ8598929.1"/>
    <property type="molecule type" value="Genomic_DNA"/>
</dbReference>
<feature type="domain" description="CRAL-TRIO" evidence="2">
    <location>
        <begin position="109"/>
        <end position="283"/>
    </location>
</feature>
<name>A0AAD7U6Y5_9STRA</name>
<comment type="caution">
    <text evidence="3">The sequence shown here is derived from an EMBL/GenBank/DDBJ whole genome shotgun (WGS) entry which is preliminary data.</text>
</comment>
<dbReference type="Gene3D" id="3.40.525.10">
    <property type="entry name" value="CRAL-TRIO lipid binding domain"/>
    <property type="match status" value="1"/>
</dbReference>
<organism evidence="3 4">
    <name type="scientific">Chrysophaeum taylorii</name>
    <dbReference type="NCBI Taxonomy" id="2483200"/>
    <lineage>
        <taxon>Eukaryota</taxon>
        <taxon>Sar</taxon>
        <taxon>Stramenopiles</taxon>
        <taxon>Ochrophyta</taxon>
        <taxon>Pelagophyceae</taxon>
        <taxon>Pelagomonadales</taxon>
        <taxon>Pelagomonadaceae</taxon>
        <taxon>Chrysophaeum</taxon>
    </lineage>
</organism>
<evidence type="ECO:0000259" key="2">
    <source>
        <dbReference type="PROSITE" id="PS50191"/>
    </source>
</evidence>
<evidence type="ECO:0000313" key="4">
    <source>
        <dbReference type="Proteomes" id="UP001230188"/>
    </source>
</evidence>
<dbReference type="InterPro" id="IPR036865">
    <property type="entry name" value="CRAL-TRIO_dom_sf"/>
</dbReference>
<feature type="region of interest" description="Disordered" evidence="1">
    <location>
        <begin position="314"/>
        <end position="341"/>
    </location>
</feature>
<dbReference type="AlphaFoldDB" id="A0AAD7U6Y5"/>
<accession>A0AAD7U6Y5</accession>
<gene>
    <name evidence="3" type="ORF">CTAYLR_009837</name>
</gene>
<dbReference type="Proteomes" id="UP001230188">
    <property type="component" value="Unassembled WGS sequence"/>
</dbReference>
<dbReference type="InterPro" id="IPR051026">
    <property type="entry name" value="PI/PC_transfer"/>
</dbReference>
<evidence type="ECO:0000256" key="1">
    <source>
        <dbReference type="SAM" id="MobiDB-lite"/>
    </source>
</evidence>
<dbReference type="PROSITE" id="PS50191">
    <property type="entry name" value="CRAL_TRIO"/>
    <property type="match status" value="1"/>
</dbReference>
<dbReference type="SUPFAM" id="SSF52087">
    <property type="entry name" value="CRAL/TRIO domain"/>
    <property type="match status" value="1"/>
</dbReference>
<evidence type="ECO:0000313" key="3">
    <source>
        <dbReference type="EMBL" id="KAJ8598929.1"/>
    </source>
</evidence>
<dbReference type="PANTHER" id="PTHR45657:SF1">
    <property type="entry name" value="CRAL-TRIO DOMAIN-CONTAINING PROTEIN YKL091C-RELATED"/>
    <property type="match status" value="1"/>
</dbReference>
<proteinExistence type="predicted"/>
<dbReference type="SMART" id="SM00516">
    <property type="entry name" value="SEC14"/>
    <property type="match status" value="1"/>
</dbReference>
<dbReference type="CDD" id="cd00170">
    <property type="entry name" value="SEC14"/>
    <property type="match status" value="1"/>
</dbReference>
<protein>
    <recommendedName>
        <fullName evidence="2">CRAL-TRIO domain-containing protein</fullName>
    </recommendedName>
</protein>
<reference evidence="3" key="1">
    <citation type="submission" date="2023-01" db="EMBL/GenBank/DDBJ databases">
        <title>Metagenome sequencing of chrysophaentin producing Chrysophaeum taylorii.</title>
        <authorList>
            <person name="Davison J."/>
            <person name="Bewley C."/>
        </authorList>
    </citation>
    <scope>NUCLEOTIDE SEQUENCE</scope>
    <source>
        <strain evidence="3">NIES-1699</strain>
    </source>
</reference>
<sequence length="409" mass="45474">MRALLAEDAKEDELSRRDAALEALGLCSNEELVEGAPLSSGEAEILEYVRSKVPPTDMAELDEYWVLRLVRGGQTTPQRFEEAVATFGRVARWRRELSKHRLDDEFEARMREFATRCVRSVVGGEDLYGHVVWVEQLLDVQMMTEGPRGEMLLARGRLTEGIERFKRAVASRLGVMRYKQIYVLDLAPLSVGPLLGSSDVRAAVEDLISFGSKYYPEGTFRIFIVNAPLVFRSAYAILSPLINPTTREKIRILGPNFLDVMRASGIPTESVPELVGGQHPGREVLDLVLTPKNNPPRGGSFSEMLEDERVSLFTPPPPDEDPRATLFHPPPPDDDLSPVSSTQQRLVRYLGPHRFHPNPRRLTTVGVNVVWTAAFVADGEIAIARSALGHAHHWPQVALTHTMGSSSAV</sequence>
<dbReference type="InterPro" id="IPR001251">
    <property type="entry name" value="CRAL-TRIO_dom"/>
</dbReference>
<dbReference type="Pfam" id="PF00650">
    <property type="entry name" value="CRAL_TRIO"/>
    <property type="match status" value="1"/>
</dbReference>